<dbReference type="CDD" id="cd10150">
    <property type="entry name" value="CobN_like"/>
    <property type="match status" value="1"/>
</dbReference>
<evidence type="ECO:0000256" key="8">
    <source>
        <dbReference type="ARBA" id="ARBA00023444"/>
    </source>
</evidence>
<dbReference type="GO" id="GO:0015979">
    <property type="term" value="P:photosynthesis"/>
    <property type="evidence" value="ECO:0007669"/>
    <property type="project" value="UniProtKB-KW"/>
</dbReference>
<accession>C1MQ15</accession>
<gene>
    <name evidence="12" type="primary">CHLH1</name>
    <name evidence="12" type="ORF">MICPUCDRAFT_26233</name>
</gene>
<evidence type="ECO:0000259" key="11">
    <source>
        <dbReference type="Pfam" id="PF11965"/>
    </source>
</evidence>
<comment type="similarity">
    <text evidence="1">Belongs to the Mg-chelatase subunit H family.</text>
</comment>
<reference evidence="12 13" key="1">
    <citation type="journal article" date="2009" name="Science">
        <title>Green evolution and dynamic adaptations revealed by genomes of the marine picoeukaryotes Micromonas.</title>
        <authorList>
            <person name="Worden A.Z."/>
            <person name="Lee J.H."/>
            <person name="Mock T."/>
            <person name="Rouze P."/>
            <person name="Simmons M.P."/>
            <person name="Aerts A.L."/>
            <person name="Allen A.E."/>
            <person name="Cuvelier M.L."/>
            <person name="Derelle E."/>
            <person name="Everett M.V."/>
            <person name="Foulon E."/>
            <person name="Grimwood J."/>
            <person name="Gundlach H."/>
            <person name="Henrissat B."/>
            <person name="Napoli C."/>
            <person name="McDonald S.M."/>
            <person name="Parker M.S."/>
            <person name="Rombauts S."/>
            <person name="Salamov A."/>
            <person name="Von Dassow P."/>
            <person name="Badger J.H."/>
            <person name="Coutinho P.M."/>
            <person name="Demir E."/>
            <person name="Dubchak I."/>
            <person name="Gentemann C."/>
            <person name="Eikrem W."/>
            <person name="Gready J.E."/>
            <person name="John U."/>
            <person name="Lanier W."/>
            <person name="Lindquist E.A."/>
            <person name="Lucas S."/>
            <person name="Mayer K.F."/>
            <person name="Moreau H."/>
            <person name="Not F."/>
            <person name="Otillar R."/>
            <person name="Panaud O."/>
            <person name="Pangilinan J."/>
            <person name="Paulsen I."/>
            <person name="Piegu B."/>
            <person name="Poliakov A."/>
            <person name="Robbens S."/>
            <person name="Schmutz J."/>
            <person name="Toulza E."/>
            <person name="Wyss T."/>
            <person name="Zelensky A."/>
            <person name="Zhou K."/>
            <person name="Armbrust E.V."/>
            <person name="Bhattacharya D."/>
            <person name="Goodenough U.W."/>
            <person name="Van de Peer Y."/>
            <person name="Grigoriev I.V."/>
        </authorList>
    </citation>
    <scope>NUCLEOTIDE SEQUENCE [LARGE SCALE GENOMIC DNA]</scope>
    <source>
        <strain evidence="12 13">CCMP1545</strain>
    </source>
</reference>
<evidence type="ECO:0000259" key="10">
    <source>
        <dbReference type="Pfam" id="PF02514"/>
    </source>
</evidence>
<dbReference type="EC" id="6.6.1.1" evidence="2"/>
<evidence type="ECO:0000256" key="5">
    <source>
        <dbReference type="ARBA" id="ARBA00022741"/>
    </source>
</evidence>
<dbReference type="PANTHER" id="PTHR44119:SF1">
    <property type="entry name" value="MAGNESIUM-CHELATASE SUBUNIT CHLH, CHLOROPLASTIC"/>
    <property type="match status" value="1"/>
</dbReference>
<protein>
    <recommendedName>
        <fullName evidence="2">magnesium chelatase</fullName>
        <ecNumber evidence="2">6.6.1.1</ecNumber>
    </recommendedName>
</protein>
<dbReference type="eggNOG" id="ENOG502QT3B">
    <property type="taxonomic scope" value="Eukaryota"/>
</dbReference>
<evidence type="ECO:0000256" key="9">
    <source>
        <dbReference type="ARBA" id="ARBA00048693"/>
    </source>
</evidence>
<keyword evidence="5" id="KW-0547">Nucleotide-binding</keyword>
<evidence type="ECO:0000313" key="12">
    <source>
        <dbReference type="EMBL" id="EEH57631.1"/>
    </source>
</evidence>
<evidence type="ECO:0000256" key="4">
    <source>
        <dbReference type="ARBA" id="ARBA00022598"/>
    </source>
</evidence>
<dbReference type="InterPro" id="IPR003672">
    <property type="entry name" value="CobN/Mg_chltase"/>
</dbReference>
<evidence type="ECO:0000256" key="2">
    <source>
        <dbReference type="ARBA" id="ARBA00012825"/>
    </source>
</evidence>
<dbReference type="EMBL" id="GG663738">
    <property type="protein sequence ID" value="EEH57631.1"/>
    <property type="molecule type" value="Genomic_DNA"/>
</dbReference>
<dbReference type="OMA" id="WETGQAM"/>
<sequence>MAAASALAGAFTNLAVSAKVSSKRTNVVAKKVFSARSAVAKRNLTISNVATGPKGPATSAESSDEDKILADQGAGQYTNVDPEIRRIVPVANGRVVVKVVYVVLESQYQSALSAAVQQLNANNTQVCFEVSGYLLEELRSEKNLAQMKKDVENANVFIGSLIFIEELAEKIVAVVEPLRAQLDACIIFPSMPAVMRLNKLGTFSMAQLGQSKSAIASFMKKKKESGGFEEGMLKLVRTLPKILKYLPSDKAQDARNFMNSLQYWLGGSTDNLENFLLMISKAYVPALADMEMEIAEPETFPEIGIWHPTAPAMYEDLKEYLNWYDTRKDMKFAKDAPVVGLVLQRSHLVTGDEGHYSGMVMELESRGAKVVPIFAGGLDFSIPVERFFFDPITKGAYVDTVLSLTGFALVGGPARQDHPKAIDSLKKLNVPYMVTVPLSFQTTEEWKDSTLGLHPVQVALQVALPELDGGLEPVIFSGRDSKTGKSHSLQDRAAQIATRAIKWSALRKKKNVDKKLAITVFSFPPDKGNVGTAAYLNVFGSIFRVLQGLKKEGYNVGNMPDNEMDLINSVLNDKEAKFASPDLNIEHKMTVKEYEKLCVYQESLHENWGPPPGNLNSDGQNLLVYGKKFGNVFIGVQPTFGYEGDPMRLLFSKSASPHHGFAAYYTYIQKVFGADAVLHFGTHGSLEFMPGKQVGMSGNCYPDLLIGDTPNIYYYAANNPSEATIAKRRSYANTISYLTPPAENAGLYKGLKELKELIASYQGLKDSGRGPSIVNSIITTAITCNLDKDIKELPTDADADAKDMDSDTRDMIVGKVYQKLMEIESRLLPCGLHVVGCPPSAEEAVATLVNIAGIDREDEEIQALPQLLAQCVGQDIETIYRANDAGELAQVQLLQDITEASRAMIGDFVNKASDPSGRLAAGALGAFGNMFGGASVALPWGDSLKGTKFDSIDVAAGRKLFDYLRFCLEQIVKDNELGALTEALNGEYVLPGPGGDPIRNPKVLPTGKNIHALDPQAIPTSAALASAKVVVDRLIERQRVENNGVYPESIALVLWGTDNIKTYGESLAQVMLMVGVRPMPDALGRVNKLELISLEELGRPRIDVVVNCSGVFRDLFVNQMNLLDRAVKLAAEQDEPYEMNFVRKHAVEQAEELGLSIREAATRIFSNASGSYSSNVNLAVENSSWNDESQLQEMYLNRKSFAFNSDAPGSGMETKTDIFKSALSKVDVTFQNLDSSEISLTDVSHYFDSDPTKLVAGVRKDGKMPASFIADTTTANAQVRSLSETVRLDSRTKLLNPKWYEGMLASGYEGTREIQKRLNNTLGWSATSGQVDNWVYEDANDVYMADPEMQKRLMETNPNSFRKMVANFLEANGRGYWETSEENIERLRNLYMEVEDKIEGVEN</sequence>
<comment type="catalytic activity">
    <reaction evidence="9">
        <text>protoporphyrin IX + Mg(2+) + ATP + H2O = Mg-protoporphyrin IX + ADP + phosphate + 3 H(+)</text>
        <dbReference type="Rhea" id="RHEA:13961"/>
        <dbReference type="ChEBI" id="CHEBI:15377"/>
        <dbReference type="ChEBI" id="CHEBI:15378"/>
        <dbReference type="ChEBI" id="CHEBI:18420"/>
        <dbReference type="ChEBI" id="CHEBI:30616"/>
        <dbReference type="ChEBI" id="CHEBI:43474"/>
        <dbReference type="ChEBI" id="CHEBI:57306"/>
        <dbReference type="ChEBI" id="CHEBI:60492"/>
        <dbReference type="ChEBI" id="CHEBI:456216"/>
        <dbReference type="EC" id="6.6.1.1"/>
    </reaction>
</comment>
<evidence type="ECO:0000256" key="3">
    <source>
        <dbReference type="ARBA" id="ARBA00022531"/>
    </source>
</evidence>
<dbReference type="GO" id="GO:0005524">
    <property type="term" value="F:ATP binding"/>
    <property type="evidence" value="ECO:0007669"/>
    <property type="project" value="UniProtKB-KW"/>
</dbReference>
<feature type="domain" description="Magnesium chelatase subunit H N-terminal" evidence="11">
    <location>
        <begin position="98"/>
        <end position="258"/>
    </location>
</feature>
<feature type="domain" description="CobN/magnesium chelatase" evidence="10">
    <location>
        <begin position="262"/>
        <end position="1383"/>
    </location>
</feature>
<dbReference type="RefSeq" id="XP_003057680.1">
    <property type="nucleotide sequence ID" value="XM_003057634.1"/>
</dbReference>
<keyword evidence="7" id="KW-0149">Chlorophyll biosynthesis</keyword>
<dbReference type="GO" id="GO:0016851">
    <property type="term" value="F:magnesium chelatase activity"/>
    <property type="evidence" value="ECO:0007669"/>
    <property type="project" value="UniProtKB-EC"/>
</dbReference>
<dbReference type="NCBIfam" id="NF009140">
    <property type="entry name" value="PRK12493.1"/>
    <property type="match status" value="1"/>
</dbReference>
<dbReference type="OrthoDB" id="10252009at2759"/>
<dbReference type="GO" id="GO:0015995">
    <property type="term" value="P:chlorophyll biosynthetic process"/>
    <property type="evidence" value="ECO:0007669"/>
    <property type="project" value="UniProtKB-KW"/>
</dbReference>
<dbReference type="Pfam" id="PF02514">
    <property type="entry name" value="CobN-Mg_chel"/>
    <property type="match status" value="1"/>
</dbReference>
<comment type="pathway">
    <text evidence="8">Porphyrin-containing compound metabolism.</text>
</comment>
<evidence type="ECO:0000256" key="1">
    <source>
        <dbReference type="ARBA" id="ARBA00010851"/>
    </source>
</evidence>
<dbReference type="NCBIfam" id="TIGR02025">
    <property type="entry name" value="BchH"/>
    <property type="match status" value="1"/>
</dbReference>
<organism evidence="13">
    <name type="scientific">Micromonas pusilla (strain CCMP1545)</name>
    <name type="common">Picoplanktonic green alga</name>
    <dbReference type="NCBI Taxonomy" id="564608"/>
    <lineage>
        <taxon>Eukaryota</taxon>
        <taxon>Viridiplantae</taxon>
        <taxon>Chlorophyta</taxon>
        <taxon>Mamiellophyceae</taxon>
        <taxon>Mamiellales</taxon>
        <taxon>Mamiellaceae</taxon>
        <taxon>Micromonas</taxon>
    </lineage>
</organism>
<dbReference type="PANTHER" id="PTHR44119">
    <property type="entry name" value="MAGNESIUM-CHELATASE SUBUNIT CHLH, CHLOROPLASTIC"/>
    <property type="match status" value="1"/>
</dbReference>
<keyword evidence="4" id="KW-0436">Ligase</keyword>
<dbReference type="InterPro" id="IPR022571">
    <property type="entry name" value="Mg_chelatase_H_N"/>
</dbReference>
<keyword evidence="6" id="KW-0067">ATP-binding</keyword>
<name>C1MQ15_MICPC</name>
<keyword evidence="13" id="KW-1185">Reference proteome</keyword>
<evidence type="ECO:0000313" key="13">
    <source>
        <dbReference type="Proteomes" id="UP000001876"/>
    </source>
</evidence>
<dbReference type="Pfam" id="PF11965">
    <property type="entry name" value="DUF3479"/>
    <property type="match status" value="1"/>
</dbReference>
<dbReference type="STRING" id="564608.C1MQ15"/>
<dbReference type="Proteomes" id="UP000001876">
    <property type="component" value="Unassembled WGS sequence"/>
</dbReference>
<keyword evidence="3" id="KW-0602">Photosynthesis</keyword>
<dbReference type="GO" id="GO:0009507">
    <property type="term" value="C:chloroplast"/>
    <property type="evidence" value="ECO:0007669"/>
    <property type="project" value="TreeGrafter"/>
</dbReference>
<evidence type="ECO:0000256" key="7">
    <source>
        <dbReference type="ARBA" id="ARBA00023171"/>
    </source>
</evidence>
<dbReference type="GeneID" id="9683485"/>
<dbReference type="InterPro" id="IPR011771">
    <property type="entry name" value="BchH"/>
</dbReference>
<proteinExistence type="inferred from homology"/>
<dbReference type="KEGG" id="mpp:MICPUCDRAFT_26233"/>
<evidence type="ECO:0000256" key="6">
    <source>
        <dbReference type="ARBA" id="ARBA00022840"/>
    </source>
</evidence>